<keyword evidence="7" id="KW-0408">Iron</keyword>
<evidence type="ECO:0000256" key="2">
    <source>
        <dbReference type="ARBA" id="ARBA00005997"/>
    </source>
</evidence>
<dbReference type="PANTHER" id="PTHR31356">
    <property type="entry name" value="THYLAKOID LUMENAL 29 KDA PROTEIN, CHLOROPLASTIC-RELATED"/>
    <property type="match status" value="1"/>
</dbReference>
<keyword evidence="6 8" id="KW-0560">Oxidoreductase</keyword>
<keyword evidence="10" id="KW-0472">Membrane</keyword>
<dbReference type="Gene3D" id="1.10.420.10">
    <property type="entry name" value="Peroxidase, domain 2"/>
    <property type="match status" value="1"/>
</dbReference>
<dbReference type="Gene3D" id="1.10.520.10">
    <property type="match status" value="1"/>
</dbReference>
<evidence type="ECO:0000256" key="9">
    <source>
        <dbReference type="SAM" id="MobiDB-lite"/>
    </source>
</evidence>
<feature type="compositionally biased region" description="Low complexity" evidence="9">
    <location>
        <begin position="239"/>
        <end position="257"/>
    </location>
</feature>
<dbReference type="PROSITE" id="PS00435">
    <property type="entry name" value="PEROXIDASE_1"/>
    <property type="match status" value="1"/>
</dbReference>
<dbReference type="PRINTS" id="PR00459">
    <property type="entry name" value="ASPEROXIDASE"/>
</dbReference>
<protein>
    <recommendedName>
        <fullName evidence="8">Peroxidase</fullName>
        <ecNumber evidence="8">1.11.1.-</ecNumber>
    </recommendedName>
</protein>
<dbReference type="InterPro" id="IPR002016">
    <property type="entry name" value="Haem_peroxidase"/>
</dbReference>
<evidence type="ECO:0000256" key="3">
    <source>
        <dbReference type="ARBA" id="ARBA00022559"/>
    </source>
</evidence>
<evidence type="ECO:0000256" key="6">
    <source>
        <dbReference type="ARBA" id="ARBA00023002"/>
    </source>
</evidence>
<dbReference type="SUPFAM" id="SSF48113">
    <property type="entry name" value="Heme-dependent peroxidases"/>
    <property type="match status" value="1"/>
</dbReference>
<evidence type="ECO:0000256" key="8">
    <source>
        <dbReference type="RuleBase" id="RU363051"/>
    </source>
</evidence>
<keyword evidence="10" id="KW-1133">Transmembrane helix</keyword>
<keyword evidence="5" id="KW-0479">Metal-binding</keyword>
<evidence type="ECO:0000259" key="11">
    <source>
        <dbReference type="PROSITE" id="PS50873"/>
    </source>
</evidence>
<evidence type="ECO:0000256" key="7">
    <source>
        <dbReference type="ARBA" id="ARBA00023004"/>
    </source>
</evidence>
<keyword evidence="13" id="KW-1185">Reference proteome</keyword>
<evidence type="ECO:0000256" key="10">
    <source>
        <dbReference type="SAM" id="Phobius"/>
    </source>
</evidence>
<dbReference type="GO" id="GO:0004601">
    <property type="term" value="F:peroxidase activity"/>
    <property type="evidence" value="ECO:0007669"/>
    <property type="project" value="UniProtKB-KW"/>
</dbReference>
<sequence length="600" mass="68583">MGTLIRVYERITNLVKPLGKFVLIPLATVRTVRQFTDYLFYSIFISLYVFFKQAIIHEQDEDSLPFTDLVHEYQLHYRDELIERHLDHVEQEFLNSFDIPSSFSDIFKKISFRVDYYYDRYIIHVFELSFGKNYKYGSESHNPLSIVDDLSINDENLNVKPKFYAVNNDSESNSIHNIHRPESKAFEPKPYLMKGGSLRQTHPTDQLVSQTVQGKFSKPSSPLKPALTDLFEKPRSNDAVPTTPVSNTSVASSPTPTATTESVVSAAENFHIRTPTIQRSIVEKTKAFAVKKDNHSKGSHRKEGSRNVFYKIKIRRKGRSQIDPTYGNYELVRQRIKNCLVQPSYKPDGNIGPNMIRFTWHCCAHYDRETGTGGCSGGTMRFAQEFNDNGNTGLNTAKSYLDQIHEEFPWISFADLYSLGGVAAVEGMGGPRIEWKPGRTDCLDAKKVPPMGRLPIATLGSDHIREVFTKRLGFEDKETVALIGGGHSLGGCHAKFSGFNGIWSKKPFRFDNDFFKVLLNEKWSIGVVPQTGIEQYYNEDKSLMMLNTDMEMIRDPEFKKWTEIYAKDEQFFFEQFAAAYAKLVELGVIRDDDGIQRVKM</sequence>
<dbReference type="PRINTS" id="PR00458">
    <property type="entry name" value="PEROXIDASE"/>
</dbReference>
<keyword evidence="4" id="KW-0349">Heme</keyword>
<evidence type="ECO:0000256" key="4">
    <source>
        <dbReference type="ARBA" id="ARBA00022617"/>
    </source>
</evidence>
<comment type="function">
    <text evidence="1">Destroys radicals which are normally produced within the cells and which are toxic to biological systems.</text>
</comment>
<dbReference type="InterPro" id="IPR010255">
    <property type="entry name" value="Haem_peroxidase_sf"/>
</dbReference>
<dbReference type="GO" id="GO:0000302">
    <property type="term" value="P:response to reactive oxygen species"/>
    <property type="evidence" value="ECO:0007669"/>
    <property type="project" value="TreeGrafter"/>
</dbReference>
<dbReference type="InterPro" id="IPR044831">
    <property type="entry name" value="Ccp1-like"/>
</dbReference>
<comment type="similarity">
    <text evidence="2">Belongs to the peroxidase family. Cytochrome c peroxidase subfamily.</text>
</comment>
<dbReference type="GO" id="GO:0020037">
    <property type="term" value="F:heme binding"/>
    <property type="evidence" value="ECO:0007669"/>
    <property type="project" value="UniProtKB-UniRule"/>
</dbReference>
<feature type="transmembrane region" description="Helical" evidence="10">
    <location>
        <begin position="38"/>
        <end position="56"/>
    </location>
</feature>
<dbReference type="GO" id="GO:0042744">
    <property type="term" value="P:hydrogen peroxide catabolic process"/>
    <property type="evidence" value="ECO:0007669"/>
    <property type="project" value="TreeGrafter"/>
</dbReference>
<dbReference type="InterPro" id="IPR019793">
    <property type="entry name" value="Peroxidases_heam-ligand_BS"/>
</dbReference>
<dbReference type="GO" id="GO:0034599">
    <property type="term" value="P:cellular response to oxidative stress"/>
    <property type="evidence" value="ECO:0007669"/>
    <property type="project" value="InterPro"/>
</dbReference>
<evidence type="ECO:0000256" key="1">
    <source>
        <dbReference type="ARBA" id="ARBA00003917"/>
    </source>
</evidence>
<keyword evidence="3 8" id="KW-0575">Peroxidase</keyword>
<gene>
    <name evidence="12" type="ORF">DEBR0S2_16292G</name>
</gene>
<feature type="region of interest" description="Disordered" evidence="9">
    <location>
        <begin position="215"/>
        <end position="257"/>
    </location>
</feature>
<accession>A0A7D9H3X4</accession>
<dbReference type="Pfam" id="PF00141">
    <property type="entry name" value="peroxidase"/>
    <property type="match status" value="1"/>
</dbReference>
<dbReference type="PROSITE" id="PS50873">
    <property type="entry name" value="PEROXIDASE_4"/>
    <property type="match status" value="1"/>
</dbReference>
<keyword evidence="10" id="KW-0812">Transmembrane</keyword>
<dbReference type="Proteomes" id="UP000478008">
    <property type="component" value="Unassembled WGS sequence"/>
</dbReference>
<proteinExistence type="inferred from homology"/>
<dbReference type="InterPro" id="IPR002207">
    <property type="entry name" value="Peroxidase_I"/>
</dbReference>
<evidence type="ECO:0000256" key="5">
    <source>
        <dbReference type="ARBA" id="ARBA00022723"/>
    </source>
</evidence>
<name>A0A7D9H3X4_DEKBR</name>
<evidence type="ECO:0000313" key="12">
    <source>
        <dbReference type="EMBL" id="VUG17785.1"/>
    </source>
</evidence>
<organism evidence="12 13">
    <name type="scientific">Dekkera bruxellensis</name>
    <name type="common">Brettanomyces custersii</name>
    <dbReference type="NCBI Taxonomy" id="5007"/>
    <lineage>
        <taxon>Eukaryota</taxon>
        <taxon>Fungi</taxon>
        <taxon>Dikarya</taxon>
        <taxon>Ascomycota</taxon>
        <taxon>Saccharomycotina</taxon>
        <taxon>Pichiomycetes</taxon>
        <taxon>Pichiales</taxon>
        <taxon>Pichiaceae</taxon>
        <taxon>Brettanomyces</taxon>
    </lineage>
</organism>
<feature type="domain" description="Plant heme peroxidase family profile" evidence="11">
    <location>
        <begin position="341"/>
        <end position="600"/>
    </location>
</feature>
<dbReference type="GO" id="GO:0046872">
    <property type="term" value="F:metal ion binding"/>
    <property type="evidence" value="ECO:0007669"/>
    <property type="project" value="UniProtKB-UniRule"/>
</dbReference>
<reference evidence="12 13" key="1">
    <citation type="submission" date="2019-07" db="EMBL/GenBank/DDBJ databases">
        <authorList>
            <person name="Friedrich A."/>
            <person name="Schacherer J."/>
        </authorList>
    </citation>
    <scope>NUCLEOTIDE SEQUENCE [LARGE SCALE GENOMIC DNA]</scope>
</reference>
<dbReference type="AlphaFoldDB" id="A0A7D9H3X4"/>
<dbReference type="PANTHER" id="PTHR31356:SF36">
    <property type="entry name" value="L-ASCORBATE PEROXIDASE 3"/>
    <property type="match status" value="1"/>
</dbReference>
<dbReference type="EC" id="1.11.1.-" evidence="8"/>
<dbReference type="EMBL" id="CABFWN010000002">
    <property type="protein sequence ID" value="VUG17785.1"/>
    <property type="molecule type" value="Genomic_DNA"/>
</dbReference>
<evidence type="ECO:0000313" key="13">
    <source>
        <dbReference type="Proteomes" id="UP000478008"/>
    </source>
</evidence>